<dbReference type="InterPro" id="IPR052059">
    <property type="entry name" value="CR_Ser/Thr_kinase"/>
</dbReference>
<dbReference type="Proteomes" id="UP001159641">
    <property type="component" value="Unassembled WGS sequence"/>
</dbReference>
<evidence type="ECO:0000256" key="3">
    <source>
        <dbReference type="ARBA" id="ARBA00022777"/>
    </source>
</evidence>
<keyword evidence="4" id="KW-0067">ATP-binding</keyword>
<comment type="caution">
    <text evidence="6">The sequence shown here is derived from an EMBL/GenBank/DDBJ whole genome shotgun (WGS) entry which is preliminary data.</text>
</comment>
<dbReference type="AlphaFoldDB" id="A0AB34GWH3"/>
<proteinExistence type="predicted"/>
<evidence type="ECO:0000256" key="4">
    <source>
        <dbReference type="ARBA" id="ARBA00022840"/>
    </source>
</evidence>
<reference evidence="6 7" key="1">
    <citation type="submission" date="2022-11" db="EMBL/GenBank/DDBJ databases">
        <title>Whole genome sequence of Eschrichtius robustus ER-17-0199.</title>
        <authorList>
            <person name="Bruniche-Olsen A."/>
            <person name="Black A.N."/>
            <person name="Fields C.J."/>
            <person name="Walden K."/>
            <person name="Dewoody J.A."/>
        </authorList>
    </citation>
    <scope>NUCLEOTIDE SEQUENCE [LARGE SCALE GENOMIC DNA]</scope>
    <source>
        <strain evidence="6">ER-17-0199</strain>
        <tissue evidence="6">Blubber</tissue>
    </source>
</reference>
<dbReference type="GO" id="GO:0004672">
    <property type="term" value="F:protein kinase activity"/>
    <property type="evidence" value="ECO:0007669"/>
    <property type="project" value="InterPro"/>
</dbReference>
<evidence type="ECO:0000313" key="7">
    <source>
        <dbReference type="Proteomes" id="UP001159641"/>
    </source>
</evidence>
<evidence type="ECO:0000256" key="2">
    <source>
        <dbReference type="ARBA" id="ARBA00022741"/>
    </source>
</evidence>
<dbReference type="SUPFAM" id="SSF56112">
    <property type="entry name" value="Protein kinase-like (PK-like)"/>
    <property type="match status" value="1"/>
</dbReference>
<keyword evidence="2" id="KW-0547">Nucleotide-binding</keyword>
<dbReference type="PROSITE" id="PS50011">
    <property type="entry name" value="PROTEIN_KINASE_DOM"/>
    <property type="match status" value="1"/>
</dbReference>
<dbReference type="GO" id="GO:0005524">
    <property type="term" value="F:ATP binding"/>
    <property type="evidence" value="ECO:0007669"/>
    <property type="project" value="UniProtKB-KW"/>
</dbReference>
<keyword evidence="7" id="KW-1185">Reference proteome</keyword>
<keyword evidence="1" id="KW-0808">Transferase</keyword>
<organism evidence="6 7">
    <name type="scientific">Eschrichtius robustus</name>
    <name type="common">California gray whale</name>
    <name type="synonym">Eschrichtius gibbosus</name>
    <dbReference type="NCBI Taxonomy" id="9764"/>
    <lineage>
        <taxon>Eukaryota</taxon>
        <taxon>Metazoa</taxon>
        <taxon>Chordata</taxon>
        <taxon>Craniata</taxon>
        <taxon>Vertebrata</taxon>
        <taxon>Euteleostomi</taxon>
        <taxon>Mammalia</taxon>
        <taxon>Eutheria</taxon>
        <taxon>Laurasiatheria</taxon>
        <taxon>Artiodactyla</taxon>
        <taxon>Whippomorpha</taxon>
        <taxon>Cetacea</taxon>
        <taxon>Mysticeti</taxon>
        <taxon>Eschrichtiidae</taxon>
        <taxon>Eschrichtius</taxon>
    </lineage>
</organism>
<protein>
    <recommendedName>
        <fullName evidence="5">Protein kinase domain-containing protein</fullName>
    </recommendedName>
</protein>
<name>A0AB34GWH3_ESCRO</name>
<evidence type="ECO:0000256" key="1">
    <source>
        <dbReference type="ARBA" id="ARBA00022679"/>
    </source>
</evidence>
<dbReference type="InterPro" id="IPR000719">
    <property type="entry name" value="Prot_kinase_dom"/>
</dbReference>
<dbReference type="Gene3D" id="1.10.510.10">
    <property type="entry name" value="Transferase(Phosphotransferase) domain 1"/>
    <property type="match status" value="1"/>
</dbReference>
<dbReference type="Pfam" id="PF07714">
    <property type="entry name" value="PK_Tyr_Ser-Thr"/>
    <property type="match status" value="1"/>
</dbReference>
<gene>
    <name evidence="6" type="ORF">J1605_008656</name>
</gene>
<sequence length="139" mass="16165">MDKEYLELIRYNGELVLFSKYLYDVFVLFALDHNFSANILLDDQFQPKLTDFAMAHIRPHLEPQSSVISMTSNSSKHLWYMPEEYIRQGKLSVKTDVYSFGIVIMEVLTGCKVVLDEPKHIQLVRIVFISVLISWSLFG</sequence>
<feature type="domain" description="Protein kinase" evidence="5">
    <location>
        <begin position="1"/>
        <end position="139"/>
    </location>
</feature>
<dbReference type="InterPro" id="IPR011009">
    <property type="entry name" value="Kinase-like_dom_sf"/>
</dbReference>
<dbReference type="EMBL" id="JAIQCJ010002079">
    <property type="protein sequence ID" value="KAJ8783613.1"/>
    <property type="molecule type" value="Genomic_DNA"/>
</dbReference>
<keyword evidence="3" id="KW-0418">Kinase</keyword>
<evidence type="ECO:0000259" key="5">
    <source>
        <dbReference type="PROSITE" id="PS50011"/>
    </source>
</evidence>
<accession>A0AB34GWH3</accession>
<evidence type="ECO:0000313" key="6">
    <source>
        <dbReference type="EMBL" id="KAJ8783613.1"/>
    </source>
</evidence>
<dbReference type="InterPro" id="IPR001245">
    <property type="entry name" value="Ser-Thr/Tyr_kinase_cat_dom"/>
</dbReference>
<dbReference type="PANTHER" id="PTHR47973">
    <property type="entry name" value="CYSTEINE-RICH RECEPTOR-LIKE PROTEIN KINASE 3"/>
    <property type="match status" value="1"/>
</dbReference>